<dbReference type="Pfam" id="PF12937">
    <property type="entry name" value="F-box-like"/>
    <property type="match status" value="1"/>
</dbReference>
<sequence>MDRMRNNALARPNILGDRDQLGQQLALLSASMDAVKARINALAPISRLPHELLAAVFSLLLDDERTYWSAVPSDLSKRRPRALRLGWIRVTHVCRAWRHVALDFRALWRDITFSLGSRWAQCMFGRAKNAPLSILAHLGSPLYALEDVLRIDAHLAHTHSLTLSASNTCLPSCLQRLVSPAPFLHTLSLTVDHFGLGPEAVVIAPADLFSGSTPNLRCVSLRNVFIPWTSSLFSNLSSLSIMLAVLSKADGAYFWDPPEPVDDDNRTPDLAPFLEALDRMSGLESLTIQGALPHFEDTMAFTGEQFNLPRLKSLDLGGQSKT</sequence>
<evidence type="ECO:0000313" key="3">
    <source>
        <dbReference type="Proteomes" id="UP000298061"/>
    </source>
</evidence>
<name>A0A4Y9ZKQ3_9AGAM</name>
<dbReference type="InterPro" id="IPR001810">
    <property type="entry name" value="F-box_dom"/>
</dbReference>
<reference evidence="2 3" key="1">
    <citation type="submission" date="2019-02" db="EMBL/GenBank/DDBJ databases">
        <title>Genome sequencing of the rare red list fungi Hericium alpestre (H. flagellum).</title>
        <authorList>
            <person name="Buettner E."/>
            <person name="Kellner H."/>
        </authorList>
    </citation>
    <scope>NUCLEOTIDE SEQUENCE [LARGE SCALE GENOMIC DNA]</scope>
    <source>
        <strain evidence="2 3">DSM 108284</strain>
    </source>
</reference>
<dbReference type="Proteomes" id="UP000298061">
    <property type="component" value="Unassembled WGS sequence"/>
</dbReference>
<dbReference type="Gene3D" id="1.20.1280.50">
    <property type="match status" value="1"/>
</dbReference>
<dbReference type="EMBL" id="SFCI01001624">
    <property type="protein sequence ID" value="TFY75322.1"/>
    <property type="molecule type" value="Genomic_DNA"/>
</dbReference>
<organism evidence="2 3">
    <name type="scientific">Hericium alpestre</name>
    <dbReference type="NCBI Taxonomy" id="135208"/>
    <lineage>
        <taxon>Eukaryota</taxon>
        <taxon>Fungi</taxon>
        <taxon>Dikarya</taxon>
        <taxon>Basidiomycota</taxon>
        <taxon>Agaricomycotina</taxon>
        <taxon>Agaricomycetes</taxon>
        <taxon>Russulales</taxon>
        <taxon>Hericiaceae</taxon>
        <taxon>Hericium</taxon>
    </lineage>
</organism>
<evidence type="ECO:0000259" key="1">
    <source>
        <dbReference type="Pfam" id="PF12937"/>
    </source>
</evidence>
<dbReference type="STRING" id="135208.A0A4Y9ZKQ3"/>
<dbReference type="SUPFAM" id="SSF52047">
    <property type="entry name" value="RNI-like"/>
    <property type="match status" value="1"/>
</dbReference>
<comment type="caution">
    <text evidence="2">The sequence shown here is derived from an EMBL/GenBank/DDBJ whole genome shotgun (WGS) entry which is preliminary data.</text>
</comment>
<evidence type="ECO:0000313" key="2">
    <source>
        <dbReference type="EMBL" id="TFY75322.1"/>
    </source>
</evidence>
<protein>
    <recommendedName>
        <fullName evidence="1">F-box domain-containing protein</fullName>
    </recommendedName>
</protein>
<dbReference type="OrthoDB" id="3213083at2759"/>
<feature type="domain" description="F-box" evidence="1">
    <location>
        <begin position="45"/>
        <end position="113"/>
    </location>
</feature>
<accession>A0A4Y9ZKQ3</accession>
<proteinExistence type="predicted"/>
<gene>
    <name evidence="2" type="ORF">EWM64_g8690</name>
</gene>
<dbReference type="AlphaFoldDB" id="A0A4Y9ZKQ3"/>
<keyword evidence="3" id="KW-1185">Reference proteome</keyword>